<name>A0ABX8ZJ26_9SPHN</name>
<keyword evidence="1" id="KW-1133">Transmembrane helix</keyword>
<feature type="transmembrane region" description="Helical" evidence="1">
    <location>
        <begin position="121"/>
        <end position="141"/>
    </location>
</feature>
<organism evidence="2 3">
    <name type="scientific">Qipengyuania aurantiaca</name>
    <dbReference type="NCBI Taxonomy" id="2867233"/>
    <lineage>
        <taxon>Bacteria</taxon>
        <taxon>Pseudomonadati</taxon>
        <taxon>Pseudomonadota</taxon>
        <taxon>Alphaproteobacteria</taxon>
        <taxon>Sphingomonadales</taxon>
        <taxon>Erythrobacteraceae</taxon>
        <taxon>Qipengyuania</taxon>
    </lineage>
</organism>
<reference evidence="2 3" key="1">
    <citation type="submission" date="2021-08" db="EMBL/GenBank/DDBJ databases">
        <title>Comparative Genomics Analysis of the Genus Qipengyuania Reveals Extensive Genetic Diversity and Metabolic Versatility, Including the Description of Fifteen Novel Species.</title>
        <authorList>
            <person name="Liu Y."/>
        </authorList>
    </citation>
    <scope>NUCLEOTIDE SEQUENCE [LARGE SCALE GENOMIC DNA]</scope>
    <source>
        <strain evidence="2 3">1NDH13</strain>
    </source>
</reference>
<evidence type="ECO:0000313" key="2">
    <source>
        <dbReference type="EMBL" id="QZD88952.1"/>
    </source>
</evidence>
<accession>A0ABX8ZJ26</accession>
<evidence type="ECO:0000313" key="3">
    <source>
        <dbReference type="Proteomes" id="UP000824281"/>
    </source>
</evidence>
<protein>
    <recommendedName>
        <fullName evidence="4">Pyridine nucleotide-disulfide oxidoreductase</fullName>
    </recommendedName>
</protein>
<keyword evidence="1" id="KW-0812">Transmembrane</keyword>
<gene>
    <name evidence="2" type="ORF">K3148_08830</name>
</gene>
<feature type="transmembrane region" description="Helical" evidence="1">
    <location>
        <begin position="259"/>
        <end position="281"/>
    </location>
</feature>
<proteinExistence type="predicted"/>
<dbReference type="RefSeq" id="WP_221424462.1">
    <property type="nucleotide sequence ID" value="NZ_CP081295.1"/>
</dbReference>
<feature type="transmembrane region" description="Helical" evidence="1">
    <location>
        <begin position="25"/>
        <end position="43"/>
    </location>
</feature>
<feature type="transmembrane region" description="Helical" evidence="1">
    <location>
        <begin position="55"/>
        <end position="74"/>
    </location>
</feature>
<dbReference type="Proteomes" id="UP000824281">
    <property type="component" value="Chromosome"/>
</dbReference>
<keyword evidence="3" id="KW-1185">Reference proteome</keyword>
<sequence>MDTITTQPVGRIRRLRLRPRQPERLASVIVLALVLAALVYGFLHRNDSWLDPEDGVGYWLGIAGASMMLILLIYPLRKRNPKLRPLGSVGFWFRFHMLLGLLGPVTILYHSRFGWGSLNSGMALMAMIIVASSGLIGRFLYSRVHRGYSTRTIAIRDLKRDMDELLDDLEHEHIGDAYVIDTLHDLEDRALASGRSFWSGARSFVSLRLRSLIIRREIRRQLQDPDAKHREELLLGLEDFFRATRRASSFAFYSRLLRLWHYLHLPLFVLLVAAVTLHIVAVHQY</sequence>
<keyword evidence="1" id="KW-0472">Membrane</keyword>
<feature type="transmembrane region" description="Helical" evidence="1">
    <location>
        <begin position="86"/>
        <end position="109"/>
    </location>
</feature>
<evidence type="ECO:0008006" key="4">
    <source>
        <dbReference type="Google" id="ProtNLM"/>
    </source>
</evidence>
<dbReference type="EMBL" id="CP081295">
    <property type="protein sequence ID" value="QZD88952.1"/>
    <property type="molecule type" value="Genomic_DNA"/>
</dbReference>
<evidence type="ECO:0000256" key="1">
    <source>
        <dbReference type="SAM" id="Phobius"/>
    </source>
</evidence>